<name>A0A1G7XXB7_9FIRM</name>
<dbReference type="Proteomes" id="UP000198656">
    <property type="component" value="Unassembled WGS sequence"/>
</dbReference>
<keyword evidence="2" id="KW-1185">Reference proteome</keyword>
<proteinExistence type="predicted"/>
<accession>A0A1G7XXB7</accession>
<dbReference type="EMBL" id="FNCP01000007">
    <property type="protein sequence ID" value="SDG88815.1"/>
    <property type="molecule type" value="Genomic_DNA"/>
</dbReference>
<protein>
    <submittedName>
        <fullName evidence="1">Uncharacterized protein</fullName>
    </submittedName>
</protein>
<organism evidence="1 2">
    <name type="scientific">Desulfosporosinus hippei DSM 8344</name>
    <dbReference type="NCBI Taxonomy" id="1121419"/>
    <lineage>
        <taxon>Bacteria</taxon>
        <taxon>Bacillati</taxon>
        <taxon>Bacillota</taxon>
        <taxon>Clostridia</taxon>
        <taxon>Eubacteriales</taxon>
        <taxon>Desulfitobacteriaceae</taxon>
        <taxon>Desulfosporosinus</taxon>
    </lineage>
</organism>
<dbReference type="RefSeq" id="WP_092332145.1">
    <property type="nucleotide sequence ID" value="NZ_FNCP01000007.1"/>
</dbReference>
<reference evidence="2" key="1">
    <citation type="submission" date="2016-10" db="EMBL/GenBank/DDBJ databases">
        <authorList>
            <person name="Varghese N."/>
            <person name="Submissions S."/>
        </authorList>
    </citation>
    <scope>NUCLEOTIDE SEQUENCE [LARGE SCALE GENOMIC DNA]</scope>
    <source>
        <strain evidence="2">DSM 8344</strain>
    </source>
</reference>
<gene>
    <name evidence="1" type="ORF">SAMN05443529_107134</name>
</gene>
<dbReference type="OrthoDB" id="1792968at2"/>
<evidence type="ECO:0000313" key="1">
    <source>
        <dbReference type="EMBL" id="SDG88815.1"/>
    </source>
</evidence>
<dbReference type="AlphaFoldDB" id="A0A1G7XXB7"/>
<sequence>MSSIRLEIEKAMGLKFPERNGEVVVRFEESVEIPQPAETLMRGLYRDPDRVRQGFKLLHQETGSIIEILMPKRSRLREWADSLPERPKEAESFLRETAEQLLLKEQRLVQAERDLVGQLQESGLEDVYPIPLSAFGICNYRDPSVKLFLKPLGRFAELNEINPETLRQAVRVHFLFLLLLVAGTDLDGQVYARGSDDKVIHWLTSVYTMRYLRNQSTEMSHCYQEWVNAWGGKLPNQSLLNDRECEKTRAAMVFWRRQPNISWDECWRIMCQFERPMSTNSMVFD</sequence>
<evidence type="ECO:0000313" key="2">
    <source>
        <dbReference type="Proteomes" id="UP000198656"/>
    </source>
</evidence>